<reference evidence="1" key="1">
    <citation type="submission" date="2021-06" db="EMBL/GenBank/DDBJ databases">
        <title>Comparative genomics, transcriptomics and evolutionary studies reveal genomic signatures of adaptation to plant cell wall in hemibiotrophic fungi.</title>
        <authorList>
            <consortium name="DOE Joint Genome Institute"/>
            <person name="Baroncelli R."/>
            <person name="Diaz J.F."/>
            <person name="Benocci T."/>
            <person name="Peng M."/>
            <person name="Battaglia E."/>
            <person name="Haridas S."/>
            <person name="Andreopoulos W."/>
            <person name="Labutti K."/>
            <person name="Pangilinan J."/>
            <person name="Floch G.L."/>
            <person name="Makela M.R."/>
            <person name="Henrissat B."/>
            <person name="Grigoriev I.V."/>
            <person name="Crouch J.A."/>
            <person name="De Vries R.P."/>
            <person name="Sukno S.A."/>
            <person name="Thon M.R."/>
        </authorList>
    </citation>
    <scope>NUCLEOTIDE SEQUENCE</scope>
    <source>
        <strain evidence="1">MAFF235873</strain>
    </source>
</reference>
<proteinExistence type="predicted"/>
<gene>
    <name evidence="1" type="ORF">LX32DRAFT_634780</name>
</gene>
<sequence length="191" mass="20538">MKSSSGAESIVNCFLYPIYSSSAGKSFPAPAIPPPAPSSPLLTLSRPMPYANCSTGIPSFTAVPATHRWHQLPAPVRQGVLDDWIDHLVWYRVKGLVQFVSIWLLADVSLPVPGCGLVTRCRARRVWLVCGKGPPTVGSSFLRNTLVSIGAFSDATRNTQHAPASVSGVVCGSAHYIGRLEHSRTWVQSCP</sequence>
<accession>A0AAD9HUH1</accession>
<dbReference type="AlphaFoldDB" id="A0AAD9HUH1"/>
<comment type="caution">
    <text evidence="1">The sequence shown here is derived from an EMBL/GenBank/DDBJ whole genome shotgun (WGS) entry which is preliminary data.</text>
</comment>
<protein>
    <submittedName>
        <fullName evidence="1">Uncharacterized protein</fullName>
    </submittedName>
</protein>
<keyword evidence="2" id="KW-1185">Reference proteome</keyword>
<name>A0AAD9HUH1_9PEZI</name>
<dbReference type="Proteomes" id="UP001232148">
    <property type="component" value="Unassembled WGS sequence"/>
</dbReference>
<evidence type="ECO:0000313" key="1">
    <source>
        <dbReference type="EMBL" id="KAK2034099.1"/>
    </source>
</evidence>
<evidence type="ECO:0000313" key="2">
    <source>
        <dbReference type="Proteomes" id="UP001232148"/>
    </source>
</evidence>
<dbReference type="EMBL" id="MU842817">
    <property type="protein sequence ID" value="KAK2034099.1"/>
    <property type="molecule type" value="Genomic_DNA"/>
</dbReference>
<organism evidence="1 2">
    <name type="scientific">Colletotrichum zoysiae</name>
    <dbReference type="NCBI Taxonomy" id="1216348"/>
    <lineage>
        <taxon>Eukaryota</taxon>
        <taxon>Fungi</taxon>
        <taxon>Dikarya</taxon>
        <taxon>Ascomycota</taxon>
        <taxon>Pezizomycotina</taxon>
        <taxon>Sordariomycetes</taxon>
        <taxon>Hypocreomycetidae</taxon>
        <taxon>Glomerellales</taxon>
        <taxon>Glomerellaceae</taxon>
        <taxon>Colletotrichum</taxon>
        <taxon>Colletotrichum graminicola species complex</taxon>
    </lineage>
</organism>